<dbReference type="Proteomes" id="UP000187013">
    <property type="component" value="Unassembled WGS sequence"/>
</dbReference>
<evidence type="ECO:0000313" key="3">
    <source>
        <dbReference type="Proteomes" id="UP000187013"/>
    </source>
</evidence>
<dbReference type="Pfam" id="PF23868">
    <property type="entry name" value="Mmc1_C"/>
    <property type="match status" value="1"/>
</dbReference>
<evidence type="ECO:0000259" key="1">
    <source>
        <dbReference type="Pfam" id="PF23868"/>
    </source>
</evidence>
<dbReference type="Pfam" id="PF23867">
    <property type="entry name" value="Mmc1_N"/>
    <property type="match status" value="1"/>
</dbReference>
<evidence type="ECO:0000313" key="2">
    <source>
        <dbReference type="EMBL" id="GAV54502.1"/>
    </source>
</evidence>
<dbReference type="PANTHER" id="PTHR38644">
    <property type="entry name" value="EXPRESSED PROTEIN"/>
    <property type="match status" value="1"/>
</dbReference>
<dbReference type="OrthoDB" id="5319015at2759"/>
<gene>
    <name evidence="2" type="ORF">ZYGR_0AM00400</name>
</gene>
<feature type="domain" description="Mmc1 C-terminal" evidence="1">
    <location>
        <begin position="264"/>
        <end position="428"/>
    </location>
</feature>
<dbReference type="EMBL" id="BDGX01000039">
    <property type="protein sequence ID" value="GAV54502.1"/>
    <property type="molecule type" value="Genomic_DNA"/>
</dbReference>
<accession>A0A1Q3AFQ2</accession>
<dbReference type="InterPro" id="IPR056196">
    <property type="entry name" value="Mmc1_C"/>
</dbReference>
<proteinExistence type="predicted"/>
<reference evidence="2 3" key="1">
    <citation type="submission" date="2016-08" db="EMBL/GenBank/DDBJ databases">
        <title>Draft genome sequence of allopolyploid Zygosaccharomyces rouxii.</title>
        <authorList>
            <person name="Watanabe J."/>
            <person name="Uehara K."/>
            <person name="Mogi Y."/>
            <person name="Tsukioka Y."/>
        </authorList>
    </citation>
    <scope>NUCLEOTIDE SEQUENCE [LARGE SCALE GENOMIC DNA]</scope>
    <source>
        <strain evidence="2 3">NBRC 110957</strain>
    </source>
</reference>
<dbReference type="PANTHER" id="PTHR38644:SF1">
    <property type="entry name" value="EXPRESSED PROTEIN"/>
    <property type="match status" value="1"/>
</dbReference>
<organism evidence="2 3">
    <name type="scientific">Zygosaccharomyces rouxii</name>
    <dbReference type="NCBI Taxonomy" id="4956"/>
    <lineage>
        <taxon>Eukaryota</taxon>
        <taxon>Fungi</taxon>
        <taxon>Dikarya</taxon>
        <taxon>Ascomycota</taxon>
        <taxon>Saccharomycotina</taxon>
        <taxon>Saccharomycetes</taxon>
        <taxon>Saccharomycetales</taxon>
        <taxon>Saccharomycetaceae</taxon>
        <taxon>Zygosaccharomyces</taxon>
    </lineage>
</organism>
<dbReference type="AlphaFoldDB" id="A0A1Q3AFQ2"/>
<sequence length="470" mass="53929">MWPQLVFRRFGSQWVRLSQCYQKPPPKLSLVLQGYNPKKIRCGLILPSDKEGLRGGSAFLSALLADVYSPDQAWFHIWRQRYLQHNSPSTILVKYGNVFDKHSEELESTDMTTFSVPSPFLQKNNVEFLEVQSTDLQDEDGCHFYINLQRDGVNPSAPHDWPTVNFVLNPDLQRVPLPMGDQIDPQWALGAICNFINDKSTVEEYLDVMRRSNFASVKRKLEGKLQEVDGIFRDLQKSVLGNIVHRENLHEQHRKLVADKREISEKIQRWSESAHDELQSSILPKLQTFVKNQLSIWKVYSYSESKIQLKLLNMVTEPLRSLQMVNSLNRLKGELHIESVASKNLIDTQEVNHKATALHKKINKIIYENFLLLQLPLILVATFGVVSGECSSFSMGALASFGIVLGFSRVLAMWQSLLDSYVKRIRETLSSNIENEKVSLINEYQTGFAAREKDFETKYEIIHSLSTSRS</sequence>
<comment type="caution">
    <text evidence="2">The sequence shown here is derived from an EMBL/GenBank/DDBJ whole genome shotgun (WGS) entry which is preliminary data.</text>
</comment>
<name>A0A1Q3AFQ2_ZYGRO</name>
<protein>
    <recommendedName>
        <fullName evidence="1">Mmc1 C-terminal domain-containing protein</fullName>
    </recommendedName>
</protein>